<accession>A0ABZ0Z1Q6</accession>
<keyword evidence="2" id="KW-1185">Reference proteome</keyword>
<sequence length="85" mass="9509">MIIKKNDIKPNKTITIKDLRIGSMVKLHLKNDNRGDHGVKVGEVIALFSSHGCDEYKCGKFDVTIACEGLIWATTCSQIMEIVKF</sequence>
<reference evidence="1 2" key="1">
    <citation type="submission" date="2023-11" db="EMBL/GenBank/DDBJ databases">
        <authorList>
            <person name="Cook R."/>
            <person name="Crisci M."/>
            <person name="Pye H."/>
            <person name="Adriaenssens E."/>
            <person name="Santini J."/>
        </authorList>
    </citation>
    <scope>NUCLEOTIDE SEQUENCE [LARGE SCALE GENOMIC DNA]</scope>
    <source>
        <strain evidence="1">Lak_Megaphage_RVC_JS4_GC31</strain>
    </source>
</reference>
<name>A0ABZ0Z1Q6_9CAUD</name>
<proteinExistence type="predicted"/>
<organism evidence="1 2">
    <name type="scientific">phage Lak_Megaphage_RVC_JS4_GC31</name>
    <dbReference type="NCBI Taxonomy" id="3109228"/>
    <lineage>
        <taxon>Viruses</taxon>
        <taxon>Duplodnaviria</taxon>
        <taxon>Heunggongvirae</taxon>
        <taxon>Uroviricota</taxon>
        <taxon>Caudoviricetes</taxon>
        <taxon>Caudoviricetes code 15 clade</taxon>
    </lineage>
</organism>
<evidence type="ECO:0000313" key="2">
    <source>
        <dbReference type="Proteomes" id="UP001349343"/>
    </source>
</evidence>
<protein>
    <submittedName>
        <fullName evidence="1">Uncharacterized protein</fullName>
    </submittedName>
</protein>
<dbReference type="EMBL" id="OR769222">
    <property type="protein sequence ID" value="WQJ53137.1"/>
    <property type="molecule type" value="Genomic_DNA"/>
</dbReference>
<dbReference type="Proteomes" id="UP001349343">
    <property type="component" value="Segment"/>
</dbReference>
<evidence type="ECO:0000313" key="1">
    <source>
        <dbReference type="EMBL" id="WQJ53137.1"/>
    </source>
</evidence>